<feature type="transmembrane region" description="Helical" evidence="1">
    <location>
        <begin position="56"/>
        <end position="79"/>
    </location>
</feature>
<accession>A0AAD2FGP7</accession>
<feature type="transmembrane region" description="Helical" evidence="1">
    <location>
        <begin position="21"/>
        <end position="44"/>
    </location>
</feature>
<proteinExistence type="predicted"/>
<dbReference type="PANTHER" id="PTHR12242:SF48">
    <property type="entry name" value="FAR-17A_AIG1-LIKE PROTEIN"/>
    <property type="match status" value="1"/>
</dbReference>
<dbReference type="Proteomes" id="UP001295423">
    <property type="component" value="Unassembled WGS sequence"/>
</dbReference>
<name>A0AAD2FGP7_9STRA</name>
<feature type="transmembrane region" description="Helical" evidence="1">
    <location>
        <begin position="211"/>
        <end position="230"/>
    </location>
</feature>
<dbReference type="AlphaFoldDB" id="A0AAD2FGP7"/>
<reference evidence="2" key="1">
    <citation type="submission" date="2023-08" db="EMBL/GenBank/DDBJ databases">
        <authorList>
            <person name="Audoor S."/>
            <person name="Bilcke G."/>
        </authorList>
    </citation>
    <scope>NUCLEOTIDE SEQUENCE</scope>
</reference>
<gene>
    <name evidence="2" type="ORF">CYCCA115_LOCUS5687</name>
</gene>
<dbReference type="EMBL" id="CAKOGP040000657">
    <property type="protein sequence ID" value="CAJ1937508.1"/>
    <property type="molecule type" value="Genomic_DNA"/>
</dbReference>
<feature type="transmembrane region" description="Helical" evidence="1">
    <location>
        <begin position="163"/>
        <end position="182"/>
    </location>
</feature>
<organism evidence="2 3">
    <name type="scientific">Cylindrotheca closterium</name>
    <dbReference type="NCBI Taxonomy" id="2856"/>
    <lineage>
        <taxon>Eukaryota</taxon>
        <taxon>Sar</taxon>
        <taxon>Stramenopiles</taxon>
        <taxon>Ochrophyta</taxon>
        <taxon>Bacillariophyta</taxon>
        <taxon>Bacillariophyceae</taxon>
        <taxon>Bacillariophycidae</taxon>
        <taxon>Bacillariales</taxon>
        <taxon>Bacillariaceae</taxon>
        <taxon>Cylindrotheca</taxon>
    </lineage>
</organism>
<keyword evidence="1" id="KW-0812">Transmembrane</keyword>
<sequence>MFSVEEYPKGRLDLKENFQTGKGLCSFVGIFKSVSLLTTLGIMLHHMVIHPAPLSFYPAYLTSWGMFFSICYLSGSFLLTTRHSSAVITPDANNRLIKFTWVLFSLSSVWECVIAVLYWSLRPAKMGPILLENVTTHGVIVPILLVQGLLVDHIPSRLKHCSVAVLFGILYLSWLAIQNVAIRYNPLDNGDDDAIYDGFRWRNEPIQTLKYSLIIVFAIVPAFAVLIWALSLRGRRYLDKPGEEEESSVVEEFDEEIEGSNWCAVDDDIDEADES</sequence>
<protein>
    <submittedName>
        <fullName evidence="2">Uncharacterized protein</fullName>
    </submittedName>
</protein>
<keyword evidence="1" id="KW-1133">Transmembrane helix</keyword>
<feature type="transmembrane region" description="Helical" evidence="1">
    <location>
        <begin position="133"/>
        <end position="151"/>
    </location>
</feature>
<evidence type="ECO:0000313" key="2">
    <source>
        <dbReference type="EMBL" id="CAJ1937508.1"/>
    </source>
</evidence>
<evidence type="ECO:0000313" key="3">
    <source>
        <dbReference type="Proteomes" id="UP001295423"/>
    </source>
</evidence>
<dbReference type="GO" id="GO:0016020">
    <property type="term" value="C:membrane"/>
    <property type="evidence" value="ECO:0007669"/>
    <property type="project" value="TreeGrafter"/>
</dbReference>
<feature type="transmembrane region" description="Helical" evidence="1">
    <location>
        <begin position="99"/>
        <end position="121"/>
    </location>
</feature>
<keyword evidence="3" id="KW-1185">Reference proteome</keyword>
<keyword evidence="1" id="KW-0472">Membrane</keyword>
<comment type="caution">
    <text evidence="2">The sequence shown here is derived from an EMBL/GenBank/DDBJ whole genome shotgun (WGS) entry which is preliminary data.</text>
</comment>
<evidence type="ECO:0000256" key="1">
    <source>
        <dbReference type="SAM" id="Phobius"/>
    </source>
</evidence>
<dbReference type="PANTHER" id="PTHR12242">
    <property type="entry name" value="OS02G0130600 PROTEIN-RELATED"/>
    <property type="match status" value="1"/>
</dbReference>